<dbReference type="PANTHER" id="PTHR45936:SF1">
    <property type="entry name" value="TRNA-DIHYDROURIDINE(20) SYNTHASE [NAD(P)+]-LIKE"/>
    <property type="match status" value="1"/>
</dbReference>
<dbReference type="InParanoid" id="A0A2R5GIN7"/>
<feature type="region of interest" description="Disordered" evidence="6">
    <location>
        <begin position="358"/>
        <end position="388"/>
    </location>
</feature>
<evidence type="ECO:0000256" key="2">
    <source>
        <dbReference type="ARBA" id="ARBA00022630"/>
    </source>
</evidence>
<comment type="caution">
    <text evidence="8">The sequence shown here is derived from an EMBL/GenBank/DDBJ whole genome shotgun (WGS) entry which is preliminary data.</text>
</comment>
<accession>A0A2R5GIN7</accession>
<keyword evidence="4" id="KW-0819">tRNA processing</keyword>
<dbReference type="InterPro" id="IPR035587">
    <property type="entry name" value="DUS-like_FMN-bd"/>
</dbReference>
<dbReference type="InterPro" id="IPR018517">
    <property type="entry name" value="tRNA_hU_synthase_CS"/>
</dbReference>
<dbReference type="CDD" id="cd02801">
    <property type="entry name" value="DUS_like_FMN"/>
    <property type="match status" value="1"/>
</dbReference>
<dbReference type="GO" id="GO:0005737">
    <property type="term" value="C:cytoplasm"/>
    <property type="evidence" value="ECO:0007669"/>
    <property type="project" value="TreeGrafter"/>
</dbReference>
<dbReference type="PANTHER" id="PTHR45936">
    <property type="entry name" value="TRNA-DIHYDROURIDINE(20) SYNTHASE [NAD(P)+]-LIKE"/>
    <property type="match status" value="1"/>
</dbReference>
<dbReference type="GO" id="GO:0050660">
    <property type="term" value="F:flavin adenine dinucleotide binding"/>
    <property type="evidence" value="ECO:0007669"/>
    <property type="project" value="InterPro"/>
</dbReference>
<feature type="compositionally biased region" description="Polar residues" evidence="6">
    <location>
        <begin position="376"/>
        <end position="388"/>
    </location>
</feature>
<evidence type="ECO:0000256" key="3">
    <source>
        <dbReference type="ARBA" id="ARBA00022643"/>
    </source>
</evidence>
<keyword evidence="9" id="KW-1185">Reference proteome</keyword>
<dbReference type="InterPro" id="IPR052582">
    <property type="entry name" value="tRNA-DUS-like"/>
</dbReference>
<keyword evidence="2" id="KW-0285">Flavoprotein</keyword>
<evidence type="ECO:0000256" key="6">
    <source>
        <dbReference type="SAM" id="MobiDB-lite"/>
    </source>
</evidence>
<sequence length="388" mass="42552">MLRAQRKLYWEGGKALAPMVRACKLPLRLLCLAYGADVVYTEELIDKKLVETERIQHGDGPNGLVEYVWKKDRSTVMSTCALERERVVLQIGSASPDLVVRAAQLYERDIAGVDINMGCPKHFSISGGMGAALLRNPETAEDMLRALRRTLDPNVTVTCKIRLLEDDAKTVELVRRLEAAGAQAIGVHMRETHHRPREPAIWDRLRAVVDAVQVPVLANGDVYTAKDIDTLRGDHGAKSIMIARGALGNPSVFRPEGPLPIFDVMRDYTRVARLVGQGDRSTIWMLNQMIRYDTTLPRKPKDAVCTAIKGPKPDLNVIADAMGLESSKLLPIKDDITWEKLGLKPPAALSASSVSATLLEGTDGPPAKRVKLGDNSGESAQTTHNQST</sequence>
<dbReference type="GO" id="GO:0017150">
    <property type="term" value="F:tRNA dihydrouridine synthase activity"/>
    <property type="evidence" value="ECO:0007669"/>
    <property type="project" value="InterPro"/>
</dbReference>
<protein>
    <submittedName>
        <fullName evidence="8">tRNA-dihydrouridine47 synthase NADP+-like</fullName>
    </submittedName>
</protein>
<reference evidence="8 9" key="1">
    <citation type="submission" date="2017-12" db="EMBL/GenBank/DDBJ databases">
        <title>Sequencing, de novo assembly and annotation of complete genome of a new Thraustochytrid species, strain FCC1311.</title>
        <authorList>
            <person name="Sedici K."/>
            <person name="Godart F."/>
            <person name="Aiese Cigliano R."/>
            <person name="Sanseverino W."/>
            <person name="Barakat M."/>
            <person name="Ortet P."/>
            <person name="Marechal E."/>
            <person name="Cagnac O."/>
            <person name="Amato A."/>
        </authorList>
    </citation>
    <scope>NUCLEOTIDE SEQUENCE [LARGE SCALE GENOMIC DNA]</scope>
</reference>
<dbReference type="InterPro" id="IPR013785">
    <property type="entry name" value="Aldolase_TIM"/>
</dbReference>
<dbReference type="SUPFAM" id="SSF51395">
    <property type="entry name" value="FMN-linked oxidoreductases"/>
    <property type="match status" value="1"/>
</dbReference>
<keyword evidence="3" id="KW-0288">FMN</keyword>
<evidence type="ECO:0000313" key="9">
    <source>
        <dbReference type="Proteomes" id="UP000241890"/>
    </source>
</evidence>
<evidence type="ECO:0000256" key="5">
    <source>
        <dbReference type="ARBA" id="ARBA00023002"/>
    </source>
</evidence>
<evidence type="ECO:0000313" key="8">
    <source>
        <dbReference type="EMBL" id="GBG27734.1"/>
    </source>
</evidence>
<gene>
    <name evidence="8" type="ORF">FCC1311_039572</name>
</gene>
<keyword evidence="5" id="KW-0560">Oxidoreductase</keyword>
<organism evidence="8 9">
    <name type="scientific">Hondaea fermentalgiana</name>
    <dbReference type="NCBI Taxonomy" id="2315210"/>
    <lineage>
        <taxon>Eukaryota</taxon>
        <taxon>Sar</taxon>
        <taxon>Stramenopiles</taxon>
        <taxon>Bigyra</taxon>
        <taxon>Labyrinthulomycetes</taxon>
        <taxon>Thraustochytrida</taxon>
        <taxon>Thraustochytriidae</taxon>
        <taxon>Hondaea</taxon>
    </lineage>
</organism>
<evidence type="ECO:0000256" key="1">
    <source>
        <dbReference type="ARBA" id="ARBA00001917"/>
    </source>
</evidence>
<name>A0A2R5GIN7_9STRA</name>
<dbReference type="Pfam" id="PF01207">
    <property type="entry name" value="Dus"/>
    <property type="match status" value="1"/>
</dbReference>
<dbReference type="AlphaFoldDB" id="A0A2R5GIN7"/>
<dbReference type="Gene3D" id="3.20.20.70">
    <property type="entry name" value="Aldolase class I"/>
    <property type="match status" value="1"/>
</dbReference>
<dbReference type="OrthoDB" id="10262250at2759"/>
<evidence type="ECO:0000259" key="7">
    <source>
        <dbReference type="Pfam" id="PF01207"/>
    </source>
</evidence>
<dbReference type="Proteomes" id="UP000241890">
    <property type="component" value="Unassembled WGS sequence"/>
</dbReference>
<dbReference type="PROSITE" id="PS01136">
    <property type="entry name" value="UPF0034"/>
    <property type="match status" value="1"/>
</dbReference>
<proteinExistence type="predicted"/>
<evidence type="ECO:0000256" key="4">
    <source>
        <dbReference type="ARBA" id="ARBA00022694"/>
    </source>
</evidence>
<comment type="cofactor">
    <cofactor evidence="1">
        <name>FMN</name>
        <dbReference type="ChEBI" id="CHEBI:58210"/>
    </cofactor>
</comment>
<feature type="domain" description="DUS-like FMN-binding" evidence="7">
    <location>
        <begin position="16"/>
        <end position="254"/>
    </location>
</feature>
<dbReference type="EMBL" id="BEYU01000035">
    <property type="protein sequence ID" value="GBG27734.1"/>
    <property type="molecule type" value="Genomic_DNA"/>
</dbReference>